<feature type="transmembrane region" description="Helical" evidence="8">
    <location>
        <begin position="12"/>
        <end position="31"/>
    </location>
</feature>
<evidence type="ECO:0000256" key="3">
    <source>
        <dbReference type="ARBA" id="ARBA00022448"/>
    </source>
</evidence>
<keyword evidence="5 8" id="KW-0812">Transmembrane</keyword>
<dbReference type="Pfam" id="PF01235">
    <property type="entry name" value="Na_Ala_symp"/>
    <property type="match status" value="1"/>
</dbReference>
<evidence type="ECO:0000256" key="5">
    <source>
        <dbReference type="ARBA" id="ARBA00022692"/>
    </source>
</evidence>
<keyword evidence="8" id="KW-0769">Symport</keyword>
<dbReference type="EMBL" id="CP092900">
    <property type="protein sequence ID" value="UTC24896.1"/>
    <property type="molecule type" value="Genomic_DNA"/>
</dbReference>
<evidence type="ECO:0000256" key="8">
    <source>
        <dbReference type="RuleBase" id="RU363064"/>
    </source>
</evidence>
<sequence>MNSAYLTFIDDFLWAYIAIPAIMLMGFYLSYRYGFKQITEFPKIFKEFWDCCYTQSSERSEGIHPVQAFFTTMGGCIGVGNLVAVCTAVRIGGPGALFWMWITALIGMTVKYAEVSLSMKSRVIDSKGGYNGGPMYYISHSLAPALGTLFAVLLAIYGIEVYMFKVVVQTISNTWAIQINYVVAALLALVIYAVQGGAKRVGELCSILIPVFVAVFLFMSLWIIAINYQLIPQMLLMIIQSAFKGHAPIGAFAGSTVVLALSQGVKRACYTGDIGVGYAGVVCAQAHEDHPEQQARFTYLGIFLDTFVVCTLSILLILVTDTWVLDIPDSQKVMYVLAEYFPAVNVFMPLFIFMLGYSTIVAFFHVGLCCADYISERYGRYVYYFYALCAFTTFSYLDEGYALLVMNICGALMLILNLLAIYKKRYTLSM</sequence>
<dbReference type="PANTHER" id="PTHR30330">
    <property type="entry name" value="AGSS FAMILY TRANSPORTER, SODIUM-ALANINE"/>
    <property type="match status" value="1"/>
</dbReference>
<reference evidence="9 10" key="1">
    <citation type="journal article" date="2022" name="Nat. Microbiol.">
        <title>The microbiome of a bacterivorous marine choanoflagellate contains a resource-demanding obligate bacterial associate.</title>
        <authorList>
            <person name="Needham D.M."/>
            <person name="Poirier C."/>
            <person name="Bachy C."/>
            <person name="George E.E."/>
            <person name="Wilken S."/>
            <person name="Yung C.C.M."/>
            <person name="Limardo A.J."/>
            <person name="Morando M."/>
            <person name="Sudek L."/>
            <person name="Malmstrom R.R."/>
            <person name="Keeling P.J."/>
            <person name="Santoro A.E."/>
            <person name="Worden A.Z."/>
        </authorList>
    </citation>
    <scope>NUCLEOTIDE SEQUENCE [LARGE SCALE GENOMIC DNA]</scope>
    <source>
        <strain evidence="9 10">Comchoano-1</strain>
    </source>
</reference>
<comment type="subcellular location">
    <subcellularLocation>
        <location evidence="8">Cell inner membrane</location>
        <topology evidence="8">Multi-pass membrane protein</topology>
    </subcellularLocation>
    <subcellularLocation>
        <location evidence="1">Cell membrane</location>
        <topology evidence="1">Multi-pass membrane protein</topology>
    </subcellularLocation>
</comment>
<keyword evidence="3 8" id="KW-0813">Transport</keyword>
<feature type="transmembrane region" description="Helical" evidence="8">
    <location>
        <begin position="297"/>
        <end position="320"/>
    </location>
</feature>
<keyword evidence="4" id="KW-1003">Cell membrane</keyword>
<feature type="transmembrane region" description="Helical" evidence="8">
    <location>
        <begin position="97"/>
        <end position="115"/>
    </location>
</feature>
<evidence type="ECO:0000256" key="2">
    <source>
        <dbReference type="ARBA" id="ARBA00009261"/>
    </source>
</evidence>
<organism evidence="9 10">
    <name type="scientific">Candidatus Comchoanobacter bicostacola</name>
    <dbReference type="NCBI Taxonomy" id="2919598"/>
    <lineage>
        <taxon>Bacteria</taxon>
        <taxon>Pseudomonadati</taxon>
        <taxon>Pseudomonadota</taxon>
        <taxon>Gammaproteobacteria</taxon>
        <taxon>Candidatus Comchoanobacterales</taxon>
        <taxon>Candidatus Comchoanobacteraceae</taxon>
        <taxon>Candidatus Comchoanobacter</taxon>
    </lineage>
</organism>
<protein>
    <submittedName>
        <fullName evidence="9">Amino acid carrier protein</fullName>
    </submittedName>
</protein>
<keyword evidence="7 8" id="KW-0472">Membrane</keyword>
<name>A0ABY5DMG0_9GAMM</name>
<dbReference type="PANTHER" id="PTHR30330:SF3">
    <property type="entry name" value="TRANSCRIPTIONAL REGULATOR, LRP FAMILY"/>
    <property type="match status" value="1"/>
</dbReference>
<keyword evidence="8" id="KW-0997">Cell inner membrane</keyword>
<keyword evidence="6 8" id="KW-1133">Transmembrane helix</keyword>
<feature type="transmembrane region" description="Helical" evidence="8">
    <location>
        <begin position="340"/>
        <end position="369"/>
    </location>
</feature>
<accession>A0ABY5DMG0</accession>
<dbReference type="RefSeq" id="WP_258568685.1">
    <property type="nucleotide sequence ID" value="NZ_CP092900.1"/>
</dbReference>
<evidence type="ECO:0000256" key="1">
    <source>
        <dbReference type="ARBA" id="ARBA00004651"/>
    </source>
</evidence>
<feature type="transmembrane region" description="Helical" evidence="8">
    <location>
        <begin position="206"/>
        <end position="228"/>
    </location>
</feature>
<gene>
    <name evidence="9" type="ORF">MMH89_01870</name>
</gene>
<feature type="transmembrane region" description="Helical" evidence="8">
    <location>
        <begin position="68"/>
        <end position="91"/>
    </location>
</feature>
<dbReference type="Proteomes" id="UP001055955">
    <property type="component" value="Chromosome"/>
</dbReference>
<evidence type="ECO:0000256" key="7">
    <source>
        <dbReference type="ARBA" id="ARBA00023136"/>
    </source>
</evidence>
<dbReference type="PROSITE" id="PS00873">
    <property type="entry name" value="NA_ALANINE_SYMP"/>
    <property type="match status" value="1"/>
</dbReference>
<feature type="transmembrane region" description="Helical" evidence="8">
    <location>
        <begin position="234"/>
        <end position="261"/>
    </location>
</feature>
<feature type="transmembrane region" description="Helical" evidence="8">
    <location>
        <begin position="175"/>
        <end position="194"/>
    </location>
</feature>
<evidence type="ECO:0000313" key="10">
    <source>
        <dbReference type="Proteomes" id="UP001055955"/>
    </source>
</evidence>
<keyword evidence="10" id="KW-1185">Reference proteome</keyword>
<feature type="transmembrane region" description="Helical" evidence="8">
    <location>
        <begin position="136"/>
        <end position="159"/>
    </location>
</feature>
<feature type="transmembrane region" description="Helical" evidence="8">
    <location>
        <begin position="381"/>
        <end position="397"/>
    </location>
</feature>
<dbReference type="NCBIfam" id="TIGR00835">
    <property type="entry name" value="agcS"/>
    <property type="match status" value="1"/>
</dbReference>
<feature type="transmembrane region" description="Helical" evidence="8">
    <location>
        <begin position="403"/>
        <end position="422"/>
    </location>
</feature>
<evidence type="ECO:0000256" key="6">
    <source>
        <dbReference type="ARBA" id="ARBA00022989"/>
    </source>
</evidence>
<proteinExistence type="inferred from homology"/>
<evidence type="ECO:0000313" key="9">
    <source>
        <dbReference type="EMBL" id="UTC24896.1"/>
    </source>
</evidence>
<comment type="similarity">
    <text evidence="2 8">Belongs to the alanine or glycine:cation symporter (AGCS) (TC 2.A.25) family.</text>
</comment>
<dbReference type="PRINTS" id="PR00175">
    <property type="entry name" value="NAALASMPORT"/>
</dbReference>
<dbReference type="InterPro" id="IPR001463">
    <property type="entry name" value="Na/Ala_symport"/>
</dbReference>
<evidence type="ECO:0000256" key="4">
    <source>
        <dbReference type="ARBA" id="ARBA00022475"/>
    </source>
</evidence>